<evidence type="ECO:0000256" key="1">
    <source>
        <dbReference type="SAM" id="MobiDB-lite"/>
    </source>
</evidence>
<evidence type="ECO:0000313" key="2">
    <source>
        <dbReference type="EMBL" id="KAJ1164351.1"/>
    </source>
</evidence>
<sequence>MTGCLPLRVANEGRYIRPSTSLVMRLAPVQYTQEIDNAHDLLRAGPLLHPPLLTSVPCRPWQYPPAARQVPSLFPGRPVRSQYVLVLPNVLGTSSEPARLLNHRSTVRPRTSNSTLLFVIRCLSHTHYAGTGCSGPPQASLPSEVSSPRQDVIRFSVPLRPLCMGLEAALSPVLSAETAPRPLAPCRGQPPAARSTQSARCTAHTIVDAR</sequence>
<dbReference type="AlphaFoldDB" id="A0AAV7SJY3"/>
<comment type="caution">
    <text evidence="2">The sequence shown here is derived from an EMBL/GenBank/DDBJ whole genome shotgun (WGS) entry which is preliminary data.</text>
</comment>
<evidence type="ECO:0000313" key="3">
    <source>
        <dbReference type="Proteomes" id="UP001066276"/>
    </source>
</evidence>
<reference evidence="2" key="1">
    <citation type="journal article" date="2022" name="bioRxiv">
        <title>Sequencing and chromosome-scale assembly of the giantPleurodeles waltlgenome.</title>
        <authorList>
            <person name="Brown T."/>
            <person name="Elewa A."/>
            <person name="Iarovenko S."/>
            <person name="Subramanian E."/>
            <person name="Araus A.J."/>
            <person name="Petzold A."/>
            <person name="Susuki M."/>
            <person name="Suzuki K.-i.T."/>
            <person name="Hayashi T."/>
            <person name="Toyoda A."/>
            <person name="Oliveira C."/>
            <person name="Osipova E."/>
            <person name="Leigh N.D."/>
            <person name="Simon A."/>
            <person name="Yun M.H."/>
        </authorList>
    </citation>
    <scope>NUCLEOTIDE SEQUENCE</scope>
    <source>
        <strain evidence="2">20211129_DDA</strain>
        <tissue evidence="2">Liver</tissue>
    </source>
</reference>
<name>A0AAV7SJY3_PLEWA</name>
<keyword evidence="3" id="KW-1185">Reference proteome</keyword>
<protein>
    <submittedName>
        <fullName evidence="2">Uncharacterized protein</fullName>
    </submittedName>
</protein>
<organism evidence="2 3">
    <name type="scientific">Pleurodeles waltl</name>
    <name type="common">Iberian ribbed newt</name>
    <dbReference type="NCBI Taxonomy" id="8319"/>
    <lineage>
        <taxon>Eukaryota</taxon>
        <taxon>Metazoa</taxon>
        <taxon>Chordata</taxon>
        <taxon>Craniata</taxon>
        <taxon>Vertebrata</taxon>
        <taxon>Euteleostomi</taxon>
        <taxon>Amphibia</taxon>
        <taxon>Batrachia</taxon>
        <taxon>Caudata</taxon>
        <taxon>Salamandroidea</taxon>
        <taxon>Salamandridae</taxon>
        <taxon>Pleurodelinae</taxon>
        <taxon>Pleurodeles</taxon>
    </lineage>
</organism>
<gene>
    <name evidence="2" type="ORF">NDU88_004791</name>
</gene>
<accession>A0AAV7SJY3</accession>
<dbReference type="Proteomes" id="UP001066276">
    <property type="component" value="Chromosome 4_2"/>
</dbReference>
<feature type="region of interest" description="Disordered" evidence="1">
    <location>
        <begin position="186"/>
        <end position="210"/>
    </location>
</feature>
<proteinExistence type="predicted"/>
<dbReference type="EMBL" id="JANPWB010000008">
    <property type="protein sequence ID" value="KAJ1164351.1"/>
    <property type="molecule type" value="Genomic_DNA"/>
</dbReference>